<gene>
    <name evidence="3" type="ORF">AsAng_0024300</name>
</gene>
<feature type="signal peptide" evidence="1">
    <location>
        <begin position="1"/>
        <end position="21"/>
    </location>
</feature>
<evidence type="ECO:0000313" key="4">
    <source>
        <dbReference type="Proteomes" id="UP001060919"/>
    </source>
</evidence>
<dbReference type="KEGG" id="aup:AsAng_0024300"/>
<dbReference type="EMBL" id="AP026867">
    <property type="protein sequence ID" value="BDS11716.1"/>
    <property type="molecule type" value="Genomic_DNA"/>
</dbReference>
<dbReference type="RefSeq" id="WP_264792865.1">
    <property type="nucleotide sequence ID" value="NZ_AP026867.1"/>
</dbReference>
<feature type="domain" description="Secretion system C-terminal sorting" evidence="2">
    <location>
        <begin position="267"/>
        <end position="344"/>
    </location>
</feature>
<dbReference type="AlphaFoldDB" id="A0A915YEV8"/>
<protein>
    <submittedName>
        <fullName evidence="3">T9SS type A sorting domain-containing protein</fullName>
    </submittedName>
</protein>
<dbReference type="InterPro" id="IPR026444">
    <property type="entry name" value="Secre_tail"/>
</dbReference>
<keyword evidence="1" id="KW-0732">Signal</keyword>
<evidence type="ECO:0000313" key="3">
    <source>
        <dbReference type="EMBL" id="BDS11716.1"/>
    </source>
</evidence>
<evidence type="ECO:0000259" key="2">
    <source>
        <dbReference type="Pfam" id="PF18962"/>
    </source>
</evidence>
<evidence type="ECO:0000256" key="1">
    <source>
        <dbReference type="SAM" id="SignalP"/>
    </source>
</evidence>
<proteinExistence type="predicted"/>
<sequence>MKKLATLFAACLGLMASTSYGQTCCGASTVAPEITTGFHSANQIAGNANTPAPVLATNASVDLPTVEYIVTKRNTPALNNLGTPDTTGGGGDVIIGADIDGIFMPDDMNRYGVTLNAGDTFDLTAVGYDIAIIRTLADSLLNGYSGSKPCCELFGLMSIALQEPAIAGFCDSVNNAGIYNSSDIHGMNEVLAIFDVFSKGQTSLGTVISTLAIINENGNFISGDCGGIGTGQVNFVPYGINRTAQYGYDREGTIAVKKLSDVSLFMLYPNPANTAIVNVYFTTSKTVDLNINVFDALGQRVHSQTLGNVSGDFNTTIPVRDLSSGMYFVELTDGHSSQTHKLLVD</sequence>
<dbReference type="Proteomes" id="UP001060919">
    <property type="component" value="Chromosome"/>
</dbReference>
<dbReference type="NCBIfam" id="TIGR04183">
    <property type="entry name" value="Por_Secre_tail"/>
    <property type="match status" value="1"/>
</dbReference>
<dbReference type="Pfam" id="PF18962">
    <property type="entry name" value="Por_Secre_tail"/>
    <property type="match status" value="1"/>
</dbReference>
<keyword evidence="4" id="KW-1185">Reference proteome</keyword>
<name>A0A915YEV8_9BACT</name>
<accession>A0A915YEV8</accession>
<feature type="chain" id="PRO_5037663991" evidence="1">
    <location>
        <begin position="22"/>
        <end position="345"/>
    </location>
</feature>
<reference evidence="3" key="1">
    <citation type="submission" date="2022-09" db="EMBL/GenBank/DDBJ databases">
        <title>Aureispira anguillicida sp. nov., isolated from Leptocephalus of Japanese eel Anguilla japonica.</title>
        <authorList>
            <person name="Yuasa K."/>
            <person name="Mekata T."/>
            <person name="Ikunari K."/>
        </authorList>
    </citation>
    <scope>NUCLEOTIDE SEQUENCE</scope>
    <source>
        <strain evidence="3">EL160426</strain>
    </source>
</reference>
<organism evidence="3 4">
    <name type="scientific">Aureispira anguillae</name>
    <dbReference type="NCBI Taxonomy" id="2864201"/>
    <lineage>
        <taxon>Bacteria</taxon>
        <taxon>Pseudomonadati</taxon>
        <taxon>Bacteroidota</taxon>
        <taxon>Saprospiria</taxon>
        <taxon>Saprospirales</taxon>
        <taxon>Saprospiraceae</taxon>
        <taxon>Aureispira</taxon>
    </lineage>
</organism>